<accession>A0AAE6QAJ1</accession>
<name>A0AAE6QAJ1_EHRRU</name>
<keyword evidence="1" id="KW-1133">Transmembrane helix</keyword>
<gene>
    <name evidence="2" type="ORF">EDL80_03945</name>
</gene>
<sequence length="181" mass="21225">MQTHYILLIVFLLVIALLGIIFWAIKTLRENEQFYYKSNIIDNKINDISYKWFVKFLVNSQFTIDKLCLRLPIQNRYEVNDQFKESTDQMRVCIDVFVDRQTPLKSDTIYDDYDSTMKSMKSLLDKAIDNYPESCKVEMCNHFADMCSFIKSDIEDLLEKDVVLGKANVSSCHAKCNQVNI</sequence>
<dbReference type="Proteomes" id="UP000422822">
    <property type="component" value="Chromosome"/>
</dbReference>
<dbReference type="EMBL" id="CP033455">
    <property type="protein sequence ID" value="QGR03690.1"/>
    <property type="molecule type" value="Genomic_DNA"/>
</dbReference>
<dbReference type="RefSeq" id="WP_158406877.1">
    <property type="nucleotide sequence ID" value="NZ_CP033454.1"/>
</dbReference>
<keyword evidence="1" id="KW-0472">Membrane</keyword>
<proteinExistence type="predicted"/>
<protein>
    <submittedName>
        <fullName evidence="2">Uncharacterized protein</fullName>
    </submittedName>
</protein>
<keyword evidence="3" id="KW-1185">Reference proteome</keyword>
<keyword evidence="1" id="KW-0812">Transmembrane</keyword>
<feature type="transmembrane region" description="Helical" evidence="1">
    <location>
        <begin position="6"/>
        <end position="25"/>
    </location>
</feature>
<organism evidence="2 3">
    <name type="scientific">Ehrlichia ruminantium</name>
    <name type="common">heartwater rickettsia</name>
    <name type="synonym">Cowdria ruminantium</name>
    <dbReference type="NCBI Taxonomy" id="779"/>
    <lineage>
        <taxon>Bacteria</taxon>
        <taxon>Pseudomonadati</taxon>
        <taxon>Pseudomonadota</taxon>
        <taxon>Alphaproteobacteria</taxon>
        <taxon>Rickettsiales</taxon>
        <taxon>Anaplasmataceae</taxon>
        <taxon>Ehrlichia</taxon>
    </lineage>
</organism>
<evidence type="ECO:0000313" key="3">
    <source>
        <dbReference type="Proteomes" id="UP000422822"/>
    </source>
</evidence>
<dbReference type="AlphaFoldDB" id="A0AAE6QAJ1"/>
<evidence type="ECO:0000256" key="1">
    <source>
        <dbReference type="SAM" id="Phobius"/>
    </source>
</evidence>
<reference evidence="2 3" key="1">
    <citation type="submission" date="2018-10" db="EMBL/GenBank/DDBJ databases">
        <title>Propagation and draft genome sequences of three atypical Erhlichia ruminantium isolates.</title>
        <authorList>
            <person name="Liebenberg J."/>
            <person name="Steyn H."/>
            <person name="Josemans A."/>
            <person name="Zweygarth E."/>
        </authorList>
    </citation>
    <scope>NUCLEOTIDE SEQUENCE [LARGE SCALE GENOMIC DNA]</scope>
    <source>
        <strain evidence="2 3">Omatjenne</strain>
    </source>
</reference>
<evidence type="ECO:0000313" key="2">
    <source>
        <dbReference type="EMBL" id="QGR03690.1"/>
    </source>
</evidence>